<sequence length="436" mass="47671">MYKSKLQELCHKRNWELPVYATVKDGPDHCPRFTSTVTIKDLTFESPKNLCRSSKESQNLVSKIALDHINSAQPQVVSPAISPPSAGSVPPPGFGGVNLAKNNSALQQKQVQNSQTSLANQSPRGESKPKDLHVYKNRLQHYTQKKNLTLPEYSCEIDGPPHARKFKASVKIGENVYSSPAYFSTLKDSEHAAAKVAFDSLSVGEAQEDEGLYKTLLQELAQKKGFRFPSYTTITNGPPHMRTFASTVGIGGESFQGREFKSKKLAEMNAAKVAYSSLMEREASDCFSAGDKGKGNADVRAGISQPIASKATETHIDLAAMGIGEIHSTYSEISPVDLKNNAVNVPSSSVDSSITRDWQQQIQTKSSSPVNENDEKAKELSLEEFDDSEKTTAICGNCGSKIVVYPRQSRMKIPEGATVLPCSDERWVAVVDHQTQ</sequence>
<organism evidence="1 2">
    <name type="scientific">Catharanthus roseus</name>
    <name type="common">Madagascar periwinkle</name>
    <name type="synonym">Vinca rosea</name>
    <dbReference type="NCBI Taxonomy" id="4058"/>
    <lineage>
        <taxon>Eukaryota</taxon>
        <taxon>Viridiplantae</taxon>
        <taxon>Streptophyta</taxon>
        <taxon>Embryophyta</taxon>
        <taxon>Tracheophyta</taxon>
        <taxon>Spermatophyta</taxon>
        <taxon>Magnoliopsida</taxon>
        <taxon>eudicotyledons</taxon>
        <taxon>Gunneridae</taxon>
        <taxon>Pentapetalae</taxon>
        <taxon>asterids</taxon>
        <taxon>lamiids</taxon>
        <taxon>Gentianales</taxon>
        <taxon>Apocynaceae</taxon>
        <taxon>Rauvolfioideae</taxon>
        <taxon>Vinceae</taxon>
        <taxon>Catharanthinae</taxon>
        <taxon>Catharanthus</taxon>
    </lineage>
</organism>
<protein>
    <submittedName>
        <fullName evidence="1">Uncharacterized protein</fullName>
    </submittedName>
</protein>
<reference evidence="2" key="1">
    <citation type="journal article" date="2023" name="Nat. Plants">
        <title>Single-cell RNA sequencing provides a high-resolution roadmap for understanding the multicellular compartmentation of specialized metabolism.</title>
        <authorList>
            <person name="Sun S."/>
            <person name="Shen X."/>
            <person name="Li Y."/>
            <person name="Li Y."/>
            <person name="Wang S."/>
            <person name="Li R."/>
            <person name="Zhang H."/>
            <person name="Shen G."/>
            <person name="Guo B."/>
            <person name="Wei J."/>
            <person name="Xu J."/>
            <person name="St-Pierre B."/>
            <person name="Chen S."/>
            <person name="Sun C."/>
        </authorList>
    </citation>
    <scope>NUCLEOTIDE SEQUENCE [LARGE SCALE GENOMIC DNA]</scope>
</reference>
<dbReference type="EMBL" id="CM044703">
    <property type="protein sequence ID" value="KAI5674474.1"/>
    <property type="molecule type" value="Genomic_DNA"/>
</dbReference>
<proteinExistence type="predicted"/>
<accession>A0ACC0BPC5</accession>
<comment type="caution">
    <text evidence="1">The sequence shown here is derived from an EMBL/GenBank/DDBJ whole genome shotgun (WGS) entry which is preliminary data.</text>
</comment>
<keyword evidence="2" id="KW-1185">Reference proteome</keyword>
<dbReference type="Proteomes" id="UP001060085">
    <property type="component" value="Linkage Group LG03"/>
</dbReference>
<evidence type="ECO:0000313" key="1">
    <source>
        <dbReference type="EMBL" id="KAI5674474.1"/>
    </source>
</evidence>
<gene>
    <name evidence="1" type="ORF">M9H77_14838</name>
</gene>
<evidence type="ECO:0000313" key="2">
    <source>
        <dbReference type="Proteomes" id="UP001060085"/>
    </source>
</evidence>
<name>A0ACC0BPC5_CATRO</name>